<evidence type="ECO:0008006" key="7">
    <source>
        <dbReference type="Google" id="ProtNLM"/>
    </source>
</evidence>
<proteinExistence type="predicted"/>
<organism evidence="3 5">
    <name type="scientific">Alcaligenes faecalis</name>
    <dbReference type="NCBI Taxonomy" id="511"/>
    <lineage>
        <taxon>Bacteria</taxon>
        <taxon>Pseudomonadati</taxon>
        <taxon>Pseudomonadota</taxon>
        <taxon>Betaproteobacteria</taxon>
        <taxon>Burkholderiales</taxon>
        <taxon>Alcaligenaceae</taxon>
        <taxon>Alcaligenes</taxon>
    </lineage>
</organism>
<evidence type="ECO:0000313" key="3">
    <source>
        <dbReference type="EMBL" id="PWE14584.1"/>
    </source>
</evidence>
<dbReference type="EMBL" id="QEXO01000002">
    <property type="protein sequence ID" value="PWE14584.1"/>
    <property type="molecule type" value="Genomic_DNA"/>
</dbReference>
<keyword evidence="2" id="KW-0812">Transmembrane</keyword>
<dbReference type="EMBL" id="CP096916">
    <property type="protein sequence ID" value="WBM39143.1"/>
    <property type="molecule type" value="Genomic_DNA"/>
</dbReference>
<keyword evidence="2" id="KW-1133">Transmembrane helix</keyword>
<evidence type="ECO:0000313" key="6">
    <source>
        <dbReference type="Proteomes" id="UP001211866"/>
    </source>
</evidence>
<reference evidence="4 6" key="3">
    <citation type="submission" date="2022-05" db="EMBL/GenBank/DDBJ databases">
        <title>Complete sequence of strain NY11312.</title>
        <authorList>
            <person name="Zhou D."/>
        </authorList>
    </citation>
    <scope>NUCLEOTIDE SEQUENCE [LARGE SCALE GENOMIC DNA]</scope>
    <source>
        <strain evidence="4 6">NY11312</strain>
    </source>
</reference>
<sequence length="235" mass="25894">MLGSSKRTVFKPTAYGSSRRKRRIPRWFVLLLTGIALGAGGLLFLQKSYGPTRLTVEQSEQLHYDLNTANADKQRLQAQLNQTSRDLEDVSQKEDKLGKQTSDLQAMVTKLEKDIALFADAMPPDPRGTSPGIRAAEFTVNEGQLNHFVLLMQDKGKEAEFTGTMEFVAAGRYSNGRSGNVDLPSQTVSVGRYAYINGSAELPAGFTPRQVTIRIKPDGANRVVATRTIYVTPSR</sequence>
<evidence type="ECO:0000313" key="5">
    <source>
        <dbReference type="Proteomes" id="UP000245216"/>
    </source>
</evidence>
<evidence type="ECO:0000256" key="2">
    <source>
        <dbReference type="SAM" id="Phobius"/>
    </source>
</evidence>
<keyword evidence="2" id="KW-0472">Membrane</keyword>
<keyword evidence="1" id="KW-0175">Coiled coil</keyword>
<dbReference type="STRING" id="511.UZ73_06575"/>
<keyword evidence="6" id="KW-1185">Reference proteome</keyword>
<dbReference type="Proteomes" id="UP000245216">
    <property type="component" value="Unassembled WGS sequence"/>
</dbReference>
<name>A0A2U2BKN8_ALCFA</name>
<evidence type="ECO:0000313" key="4">
    <source>
        <dbReference type="EMBL" id="WBM39143.1"/>
    </source>
</evidence>
<accession>A0A2U2BKN8</accession>
<dbReference type="AlphaFoldDB" id="A0A2U2BKN8"/>
<feature type="transmembrane region" description="Helical" evidence="2">
    <location>
        <begin position="27"/>
        <end position="45"/>
    </location>
</feature>
<evidence type="ECO:0000256" key="1">
    <source>
        <dbReference type="SAM" id="Coils"/>
    </source>
</evidence>
<dbReference type="OrthoDB" id="9152541at2"/>
<dbReference type="RefSeq" id="WP_042483494.1">
    <property type="nucleotide sequence ID" value="NZ_CP021079.1"/>
</dbReference>
<reference evidence="3 5" key="1">
    <citation type="submission" date="2018-05" db="EMBL/GenBank/DDBJ databases">
        <title>Genome Sequence of an Efficient Indole-Degrading Bacterium, Alcaligenes sp.YBY.</title>
        <authorList>
            <person name="Yang B."/>
        </authorList>
    </citation>
    <scope>NUCLEOTIDE SEQUENCE [LARGE SCALE GENOMIC DNA]</scope>
    <source>
        <strain evidence="3 5">YBY</strain>
    </source>
</reference>
<dbReference type="Proteomes" id="UP001211866">
    <property type="component" value="Chromosome"/>
</dbReference>
<gene>
    <name evidence="3" type="ORF">DF183_07660</name>
    <name evidence="4" type="ORF">M2J83_04760</name>
</gene>
<feature type="coiled-coil region" evidence="1">
    <location>
        <begin position="66"/>
        <end position="93"/>
    </location>
</feature>
<reference evidence="3 5" key="2">
    <citation type="submission" date="2018-05" db="EMBL/GenBank/DDBJ databases">
        <authorList>
            <person name="Lanie J.A."/>
            <person name="Ng W.-L."/>
            <person name="Kazmierczak K.M."/>
            <person name="Andrzejewski T.M."/>
            <person name="Davidsen T.M."/>
            <person name="Wayne K.J."/>
            <person name="Tettelin H."/>
            <person name="Glass J.I."/>
            <person name="Rusch D."/>
            <person name="Podicherti R."/>
            <person name="Tsui H.-C.T."/>
            <person name="Winkler M.E."/>
        </authorList>
    </citation>
    <scope>NUCLEOTIDE SEQUENCE [LARGE SCALE GENOMIC DNA]</scope>
    <source>
        <strain evidence="3 5">YBY</strain>
    </source>
</reference>
<protein>
    <recommendedName>
        <fullName evidence="7">Inner membrane protein</fullName>
    </recommendedName>
</protein>